<name>A0A2T5IER6_9PROT</name>
<accession>A0A2T5IER6</accession>
<keyword evidence="3 4" id="KW-0862">Zinc</keyword>
<sequence length="115" mass="12370">MHEFSVCQALIAQVEQIAISHGALKVQSVKLRIGPLSGMELPLLEHAYPFASAGTLAEGSILEIERAPLKVKCEACGLDSKVKPNLLTCRMCGSCKTRVVSGEELMLMSVELITT</sequence>
<dbReference type="InterPro" id="IPR000688">
    <property type="entry name" value="HypA/HybF"/>
</dbReference>
<feature type="binding site" evidence="4">
    <location>
        <position position="2"/>
    </location>
    <ligand>
        <name>Ni(2+)</name>
        <dbReference type="ChEBI" id="CHEBI:49786"/>
    </ligand>
</feature>
<keyword evidence="1 4" id="KW-0533">Nickel</keyword>
<evidence type="ECO:0000256" key="1">
    <source>
        <dbReference type="ARBA" id="ARBA00022596"/>
    </source>
</evidence>
<comment type="similarity">
    <text evidence="4">Belongs to the HypA/HybF family.</text>
</comment>
<organism evidence="5 6">
    <name type="scientific">Nitrosospira multiformis</name>
    <dbReference type="NCBI Taxonomy" id="1231"/>
    <lineage>
        <taxon>Bacteria</taxon>
        <taxon>Pseudomonadati</taxon>
        <taxon>Pseudomonadota</taxon>
        <taxon>Betaproteobacteria</taxon>
        <taxon>Nitrosomonadales</taxon>
        <taxon>Nitrosomonadaceae</taxon>
        <taxon>Nitrosospira</taxon>
    </lineage>
</organism>
<evidence type="ECO:0000256" key="4">
    <source>
        <dbReference type="HAMAP-Rule" id="MF_00213"/>
    </source>
</evidence>
<dbReference type="Gene3D" id="3.30.2320.80">
    <property type="match status" value="1"/>
</dbReference>
<dbReference type="PANTHER" id="PTHR34535">
    <property type="entry name" value="HYDROGENASE MATURATION FACTOR HYPA"/>
    <property type="match status" value="1"/>
</dbReference>
<gene>
    <name evidence="4" type="primary">hypA</name>
    <name evidence="5" type="ORF">C8R21_10559</name>
</gene>
<evidence type="ECO:0000256" key="3">
    <source>
        <dbReference type="ARBA" id="ARBA00022833"/>
    </source>
</evidence>
<proteinExistence type="inferred from homology"/>
<evidence type="ECO:0000313" key="5">
    <source>
        <dbReference type="EMBL" id="PTQ82299.1"/>
    </source>
</evidence>
<dbReference type="PANTHER" id="PTHR34535:SF3">
    <property type="entry name" value="HYDROGENASE MATURATION FACTOR HYPA"/>
    <property type="match status" value="1"/>
</dbReference>
<keyword evidence="2 4" id="KW-0479">Metal-binding</keyword>
<dbReference type="PIRSF" id="PIRSF004761">
    <property type="entry name" value="Hydrgn_mat_HypA"/>
    <property type="match status" value="1"/>
</dbReference>
<feature type="binding site" evidence="4">
    <location>
        <position position="89"/>
    </location>
    <ligand>
        <name>Zn(2+)</name>
        <dbReference type="ChEBI" id="CHEBI:29105"/>
    </ligand>
</feature>
<reference evidence="5 6" key="1">
    <citation type="submission" date="2018-04" db="EMBL/GenBank/DDBJ databases">
        <title>Active sludge and wastewater microbial communities from Klosterneuburg, Austria.</title>
        <authorList>
            <person name="Wagner M."/>
        </authorList>
    </citation>
    <scope>NUCLEOTIDE SEQUENCE [LARGE SCALE GENOMIC DNA]</scope>
    <source>
        <strain evidence="5 6">Nl12</strain>
    </source>
</reference>
<comment type="function">
    <text evidence="4">Involved in the maturation of [NiFe] hydrogenases. Required for nickel insertion into the metal center of the hydrogenase.</text>
</comment>
<dbReference type="Pfam" id="PF01155">
    <property type="entry name" value="HypA"/>
    <property type="match status" value="1"/>
</dbReference>
<dbReference type="AlphaFoldDB" id="A0A2T5IER6"/>
<comment type="caution">
    <text evidence="5">The sequence shown here is derived from an EMBL/GenBank/DDBJ whole genome shotgun (WGS) entry which is preliminary data.</text>
</comment>
<feature type="binding site" evidence="4">
    <location>
        <position position="92"/>
    </location>
    <ligand>
        <name>Zn(2+)</name>
        <dbReference type="ChEBI" id="CHEBI:29105"/>
    </ligand>
</feature>
<dbReference type="GO" id="GO:0016151">
    <property type="term" value="F:nickel cation binding"/>
    <property type="evidence" value="ECO:0007669"/>
    <property type="project" value="UniProtKB-UniRule"/>
</dbReference>
<dbReference type="RefSeq" id="WP_107761577.1">
    <property type="nucleotide sequence ID" value="NZ_QAOK01000005.1"/>
</dbReference>
<protein>
    <recommendedName>
        <fullName evidence="4">Hydrogenase maturation factor HypA</fullName>
    </recommendedName>
</protein>
<feature type="binding site" evidence="4">
    <location>
        <position position="73"/>
    </location>
    <ligand>
        <name>Zn(2+)</name>
        <dbReference type="ChEBI" id="CHEBI:29105"/>
    </ligand>
</feature>
<dbReference type="EMBL" id="QAOK01000005">
    <property type="protein sequence ID" value="PTQ82299.1"/>
    <property type="molecule type" value="Genomic_DNA"/>
</dbReference>
<dbReference type="HAMAP" id="MF_00213">
    <property type="entry name" value="HypA_HybF"/>
    <property type="match status" value="1"/>
</dbReference>
<dbReference type="Proteomes" id="UP000244152">
    <property type="component" value="Unassembled WGS sequence"/>
</dbReference>
<dbReference type="GO" id="GO:0008270">
    <property type="term" value="F:zinc ion binding"/>
    <property type="evidence" value="ECO:0007669"/>
    <property type="project" value="UniProtKB-UniRule"/>
</dbReference>
<dbReference type="GO" id="GO:0051604">
    <property type="term" value="P:protein maturation"/>
    <property type="evidence" value="ECO:0007669"/>
    <property type="project" value="InterPro"/>
</dbReference>
<feature type="binding site" evidence="4">
    <location>
        <position position="76"/>
    </location>
    <ligand>
        <name>Zn(2+)</name>
        <dbReference type="ChEBI" id="CHEBI:29105"/>
    </ligand>
</feature>
<evidence type="ECO:0000313" key="6">
    <source>
        <dbReference type="Proteomes" id="UP000244152"/>
    </source>
</evidence>
<evidence type="ECO:0000256" key="2">
    <source>
        <dbReference type="ARBA" id="ARBA00022723"/>
    </source>
</evidence>